<dbReference type="InParanoid" id="A0A672GFE5"/>
<dbReference type="GO" id="GO:0000127">
    <property type="term" value="C:transcription factor TFIIIC complex"/>
    <property type="evidence" value="ECO:0007669"/>
    <property type="project" value="InterPro"/>
</dbReference>
<dbReference type="InterPro" id="IPR044210">
    <property type="entry name" value="Tfc3-like"/>
</dbReference>
<dbReference type="Pfam" id="PF04182">
    <property type="entry name" value="B-block_TFIIIC"/>
    <property type="match status" value="1"/>
</dbReference>
<dbReference type="Ensembl" id="ENSSFAT00005016351.1">
    <property type="protein sequence ID" value="ENSSFAP00005015710.1"/>
    <property type="gene ID" value="ENSSFAG00005008383.1"/>
</dbReference>
<protein>
    <recommendedName>
        <fullName evidence="6">B-block binding subunit of TFIIIC domain-containing protein</fullName>
    </recommendedName>
</protein>
<evidence type="ECO:0000313" key="7">
    <source>
        <dbReference type="Ensembl" id="ENSSFAP00005015710.1"/>
    </source>
</evidence>
<dbReference type="GO" id="GO:0042791">
    <property type="term" value="P:5S class rRNA transcription by RNA polymerase III"/>
    <property type="evidence" value="ECO:0007669"/>
    <property type="project" value="TreeGrafter"/>
</dbReference>
<comment type="subcellular location">
    <subcellularLocation>
        <location evidence="1">Nucleus</location>
    </subcellularLocation>
</comment>
<keyword evidence="4" id="KW-0804">Transcription</keyword>
<reference evidence="7" key="1">
    <citation type="submission" date="2019-06" db="EMBL/GenBank/DDBJ databases">
        <authorList>
            <consortium name="Wellcome Sanger Institute Data Sharing"/>
        </authorList>
    </citation>
    <scope>NUCLEOTIDE SEQUENCE [LARGE SCALE GENOMIC DNA]</scope>
</reference>
<keyword evidence="5" id="KW-0539">Nucleus</keyword>
<feature type="domain" description="B-block binding subunit of TFIIIC" evidence="6">
    <location>
        <begin position="157"/>
        <end position="232"/>
    </location>
</feature>
<reference evidence="7" key="3">
    <citation type="submission" date="2025-09" db="UniProtKB">
        <authorList>
            <consortium name="Ensembl"/>
        </authorList>
    </citation>
    <scope>IDENTIFICATION</scope>
</reference>
<evidence type="ECO:0000313" key="8">
    <source>
        <dbReference type="Proteomes" id="UP000472267"/>
    </source>
</evidence>
<sequence length="298" mass="33966">VDEMDGWMDMKVALEVWDGITLPTLWIRLESTKPKFPLKIDDCTKGHIWASLPVERQDVVLEVDPESGMQLTDSFAGPSEDVYPLHVISKTRMDIQGPVLFLSRGTTSRSSVRSKNPHFVFLFVSDMAEKLVVVASQVSRFRALIGSESDPDLKLSDDSYCVLEKVARGRWQGEIQDRSLLLCPYRVDARKFHYLRKSLVRHQLVTLQSYIKRLPSGLQQHSILLMLKRFHVYRRASLMLMTTTTMMKTVTETGICRRRGGSWRRTTSHRPTASVCLIIPPAVCLLGNLHTNTQLTHT</sequence>
<reference evidence="7" key="2">
    <citation type="submission" date="2025-08" db="UniProtKB">
        <authorList>
            <consortium name="Ensembl"/>
        </authorList>
    </citation>
    <scope>IDENTIFICATION</scope>
</reference>
<dbReference type="AlphaFoldDB" id="A0A672GFE5"/>
<dbReference type="PANTHER" id="PTHR15180:SF1">
    <property type="entry name" value="GENERAL TRANSCRIPTION FACTOR 3C POLYPEPTIDE 1"/>
    <property type="match status" value="1"/>
</dbReference>
<keyword evidence="3" id="KW-0238">DNA-binding</keyword>
<dbReference type="GO" id="GO:0003677">
    <property type="term" value="F:DNA binding"/>
    <property type="evidence" value="ECO:0007669"/>
    <property type="project" value="UniProtKB-KW"/>
</dbReference>
<proteinExistence type="predicted"/>
<dbReference type="PANTHER" id="PTHR15180">
    <property type="entry name" value="GENERAL TRANSCRIPTION FACTOR 3C POLYPEPTIDE 1"/>
    <property type="match status" value="1"/>
</dbReference>
<evidence type="ECO:0000256" key="3">
    <source>
        <dbReference type="ARBA" id="ARBA00023125"/>
    </source>
</evidence>
<dbReference type="InterPro" id="IPR007309">
    <property type="entry name" value="TFIIIC_Bblock-bd"/>
</dbReference>
<evidence type="ECO:0000256" key="1">
    <source>
        <dbReference type="ARBA" id="ARBA00004123"/>
    </source>
</evidence>
<keyword evidence="8" id="KW-1185">Reference proteome</keyword>
<keyword evidence="2" id="KW-0597">Phosphoprotein</keyword>
<evidence type="ECO:0000256" key="2">
    <source>
        <dbReference type="ARBA" id="ARBA00022553"/>
    </source>
</evidence>
<dbReference type="OMA" id="QHEREDP"/>
<evidence type="ECO:0000256" key="4">
    <source>
        <dbReference type="ARBA" id="ARBA00023163"/>
    </source>
</evidence>
<dbReference type="GO" id="GO:0005634">
    <property type="term" value="C:nucleus"/>
    <property type="evidence" value="ECO:0007669"/>
    <property type="project" value="UniProtKB-SubCell"/>
</dbReference>
<dbReference type="Proteomes" id="UP000472267">
    <property type="component" value="Chromosome 6"/>
</dbReference>
<accession>A0A672GFE5</accession>
<dbReference type="GO" id="GO:0006384">
    <property type="term" value="P:transcription initiation at RNA polymerase III promoter"/>
    <property type="evidence" value="ECO:0007669"/>
    <property type="project" value="InterPro"/>
</dbReference>
<evidence type="ECO:0000259" key="6">
    <source>
        <dbReference type="Pfam" id="PF04182"/>
    </source>
</evidence>
<name>A0A672GFE5_SALFA</name>
<evidence type="ECO:0000256" key="5">
    <source>
        <dbReference type="ARBA" id="ARBA00023242"/>
    </source>
</evidence>
<organism evidence="7 8">
    <name type="scientific">Salarias fasciatus</name>
    <name type="common">Jewelled blenny</name>
    <name type="synonym">Blennius fasciatus</name>
    <dbReference type="NCBI Taxonomy" id="181472"/>
    <lineage>
        <taxon>Eukaryota</taxon>
        <taxon>Metazoa</taxon>
        <taxon>Chordata</taxon>
        <taxon>Craniata</taxon>
        <taxon>Vertebrata</taxon>
        <taxon>Euteleostomi</taxon>
        <taxon>Actinopterygii</taxon>
        <taxon>Neopterygii</taxon>
        <taxon>Teleostei</taxon>
        <taxon>Neoteleostei</taxon>
        <taxon>Acanthomorphata</taxon>
        <taxon>Ovalentaria</taxon>
        <taxon>Blenniimorphae</taxon>
        <taxon>Blenniiformes</taxon>
        <taxon>Blennioidei</taxon>
        <taxon>Blenniidae</taxon>
        <taxon>Salariinae</taxon>
        <taxon>Salarias</taxon>
    </lineage>
</organism>